<dbReference type="InParanoid" id="A0A369KAP7"/>
<sequence length="67" mass="7573">MRTKWLAANKGKCTQVGASCTNSGPANISCTRCKDHRIKCSRFRDYEVDMVADRFTISVEKSGKLWD</sequence>
<evidence type="ECO:0000313" key="1">
    <source>
        <dbReference type="EMBL" id="RDB30978.1"/>
    </source>
</evidence>
<proteinExistence type="predicted"/>
<accession>A0A369KAP7</accession>
<keyword evidence="2" id="KW-1185">Reference proteome</keyword>
<dbReference type="Proteomes" id="UP000076154">
    <property type="component" value="Unassembled WGS sequence"/>
</dbReference>
<evidence type="ECO:0000313" key="2">
    <source>
        <dbReference type="Proteomes" id="UP000076154"/>
    </source>
</evidence>
<dbReference type="EMBL" id="LUEZ02000002">
    <property type="protein sequence ID" value="RDB30978.1"/>
    <property type="molecule type" value="Genomic_DNA"/>
</dbReference>
<dbReference type="AlphaFoldDB" id="A0A369KAP7"/>
<gene>
    <name evidence="1" type="ORF">Hypma_000171</name>
</gene>
<organism evidence="1 2">
    <name type="scientific">Hypsizygus marmoreus</name>
    <name type="common">White beech mushroom</name>
    <name type="synonym">Agaricus marmoreus</name>
    <dbReference type="NCBI Taxonomy" id="39966"/>
    <lineage>
        <taxon>Eukaryota</taxon>
        <taxon>Fungi</taxon>
        <taxon>Dikarya</taxon>
        <taxon>Basidiomycota</taxon>
        <taxon>Agaricomycotina</taxon>
        <taxon>Agaricomycetes</taxon>
        <taxon>Agaricomycetidae</taxon>
        <taxon>Agaricales</taxon>
        <taxon>Tricholomatineae</taxon>
        <taxon>Lyophyllaceae</taxon>
        <taxon>Hypsizygus</taxon>
    </lineage>
</organism>
<reference evidence="1" key="1">
    <citation type="submission" date="2018-04" db="EMBL/GenBank/DDBJ databases">
        <title>Whole genome sequencing of Hypsizygus marmoreus.</title>
        <authorList>
            <person name="Choi I.-G."/>
            <person name="Min B."/>
            <person name="Kim J.-G."/>
            <person name="Kim S."/>
            <person name="Oh Y.-L."/>
            <person name="Kong W.-S."/>
            <person name="Park H."/>
            <person name="Jeong J."/>
            <person name="Song E.-S."/>
        </authorList>
    </citation>
    <scope>NUCLEOTIDE SEQUENCE [LARGE SCALE GENOMIC DNA]</scope>
    <source>
        <strain evidence="1">51987-8</strain>
    </source>
</reference>
<name>A0A369KAP7_HYPMA</name>
<protein>
    <submittedName>
        <fullName evidence="1">Uncharacterized protein</fullName>
    </submittedName>
</protein>
<comment type="caution">
    <text evidence="1">The sequence shown here is derived from an EMBL/GenBank/DDBJ whole genome shotgun (WGS) entry which is preliminary data.</text>
</comment>